<organism evidence="2 3">
    <name type="scientific">Flavobacterium alvei</name>
    <dbReference type="NCBI Taxonomy" id="2080416"/>
    <lineage>
        <taxon>Bacteria</taxon>
        <taxon>Pseudomonadati</taxon>
        <taxon>Bacteroidota</taxon>
        <taxon>Flavobacteriia</taxon>
        <taxon>Flavobacteriales</taxon>
        <taxon>Flavobacteriaceae</taxon>
        <taxon>Flavobacterium</taxon>
    </lineage>
</organism>
<accession>A0A2S5AC88</accession>
<dbReference type="EMBL" id="PQVG01000003">
    <property type="protein sequence ID" value="POY40165.1"/>
    <property type="molecule type" value="Genomic_DNA"/>
</dbReference>
<dbReference type="OrthoDB" id="668115at2"/>
<keyword evidence="3" id="KW-1185">Reference proteome</keyword>
<sequence>MKRNIQIILFLLLINLSFTSKVSAQIAIDNIEELSKIKGGTTYVAMKDPNAEKSKEYVEIFKNNWTYTKLEFIKYTDITKYIAPGNSFLTLSGYVTDVQMMSLYNNGIRPGIDYSHTHIFLQLWTVDDNYFKKNKEFNDKDRIQIARLELYTDFETIVRPSNLYQNDYDADNHIRNWGPGILKNHIQNLNTYLNTGKKKSLFSDILNEKEIKKLASETLYIPDYILVKFNKFTGDESAKLKEEELLEDYKFKYKMLSTKELNDKILSDTKGFYYLQYIKSSTNKYISVINSLTGEIIYSIYVPVSYNLKSDDLKDLSKIIQKIN</sequence>
<evidence type="ECO:0000313" key="2">
    <source>
        <dbReference type="EMBL" id="POY40165.1"/>
    </source>
</evidence>
<evidence type="ECO:0000256" key="1">
    <source>
        <dbReference type="SAM" id="SignalP"/>
    </source>
</evidence>
<name>A0A2S5AC88_9FLAO</name>
<gene>
    <name evidence="2" type="ORF">C3L50_05830</name>
</gene>
<dbReference type="Proteomes" id="UP000237310">
    <property type="component" value="Unassembled WGS sequence"/>
</dbReference>
<feature type="chain" id="PRO_5015589795" evidence="1">
    <location>
        <begin position="25"/>
        <end position="324"/>
    </location>
</feature>
<protein>
    <submittedName>
        <fullName evidence="2">Uncharacterized protein</fullName>
    </submittedName>
</protein>
<feature type="signal peptide" evidence="1">
    <location>
        <begin position="1"/>
        <end position="24"/>
    </location>
</feature>
<keyword evidence="1" id="KW-0732">Signal</keyword>
<dbReference type="RefSeq" id="WP_103805227.1">
    <property type="nucleotide sequence ID" value="NZ_PQVG01000003.1"/>
</dbReference>
<proteinExistence type="predicted"/>
<evidence type="ECO:0000313" key="3">
    <source>
        <dbReference type="Proteomes" id="UP000237310"/>
    </source>
</evidence>
<dbReference type="AlphaFoldDB" id="A0A2S5AC88"/>
<reference evidence="2 3" key="1">
    <citation type="submission" date="2018-01" db="EMBL/GenBank/DDBJ databases">
        <authorList>
            <person name="Gaut B.S."/>
            <person name="Morton B.R."/>
            <person name="Clegg M.T."/>
            <person name="Duvall M.R."/>
        </authorList>
    </citation>
    <scope>NUCLEOTIDE SEQUENCE [LARGE SCALE GENOMIC DNA]</scope>
    <source>
        <strain evidence="2 3">HR-AY</strain>
    </source>
</reference>
<comment type="caution">
    <text evidence="2">The sequence shown here is derived from an EMBL/GenBank/DDBJ whole genome shotgun (WGS) entry which is preliminary data.</text>
</comment>